<organism evidence="1 3">
    <name type="scientific">Phytophthora cactorum</name>
    <dbReference type="NCBI Taxonomy" id="29920"/>
    <lineage>
        <taxon>Eukaryota</taxon>
        <taxon>Sar</taxon>
        <taxon>Stramenopiles</taxon>
        <taxon>Oomycota</taxon>
        <taxon>Peronosporomycetes</taxon>
        <taxon>Peronosporales</taxon>
        <taxon>Peronosporaceae</taxon>
        <taxon>Phytophthora</taxon>
    </lineage>
</organism>
<proteinExistence type="predicted"/>
<gene>
    <name evidence="1" type="ORF">PC115_g17855</name>
    <name evidence="2" type="ORF">PC129_g18364</name>
</gene>
<name>A0A8T1K1I1_9STRA</name>
<dbReference type="EMBL" id="RCMI01000877">
    <property type="protein sequence ID" value="KAG2895385.1"/>
    <property type="molecule type" value="Genomic_DNA"/>
</dbReference>
<comment type="caution">
    <text evidence="1">The sequence shown here is derived from an EMBL/GenBank/DDBJ whole genome shotgun (WGS) entry which is preliminary data.</text>
</comment>
<evidence type="ECO:0000313" key="2">
    <source>
        <dbReference type="EMBL" id="KAG3210639.1"/>
    </source>
</evidence>
<reference evidence="1" key="1">
    <citation type="submission" date="2018-10" db="EMBL/GenBank/DDBJ databases">
        <title>Effector identification in a new, highly contiguous assembly of the strawberry crown rot pathogen Phytophthora cactorum.</title>
        <authorList>
            <person name="Armitage A.D."/>
            <person name="Nellist C.F."/>
            <person name="Bates H."/>
            <person name="Vickerstaff R.J."/>
            <person name="Harrison R.J."/>
        </authorList>
    </citation>
    <scope>NUCLEOTIDE SEQUENCE</scope>
    <source>
        <strain evidence="1">4032</strain>
        <strain evidence="2">P421</strain>
    </source>
</reference>
<evidence type="ECO:0000313" key="1">
    <source>
        <dbReference type="EMBL" id="KAG2895385.1"/>
    </source>
</evidence>
<dbReference type="Proteomes" id="UP000760860">
    <property type="component" value="Unassembled WGS sequence"/>
</dbReference>
<dbReference type="Proteomes" id="UP000774804">
    <property type="component" value="Unassembled WGS sequence"/>
</dbReference>
<evidence type="ECO:0000313" key="3">
    <source>
        <dbReference type="Proteomes" id="UP000774804"/>
    </source>
</evidence>
<dbReference type="EMBL" id="RCMV01001065">
    <property type="protein sequence ID" value="KAG3210639.1"/>
    <property type="molecule type" value="Genomic_DNA"/>
</dbReference>
<dbReference type="AlphaFoldDB" id="A0A8T1K1I1"/>
<dbReference type="VEuPathDB" id="FungiDB:PC110_g12304"/>
<sequence length="160" mass="18284">MYQTCFNNLQYPSKKPAKTFSFPAKRMSGYKAQDAEAKREFIMTIKHLNDLAKKQMYLCGLCYCQLTAETASADKVNNKLGHIDGNILISCIKCNMARKDMPRKGFRLSKLLEFNSDRLVYSIDKKEKDIYAKMKANIGGGQSIIFNRYAERIETTIRGA</sequence>
<protein>
    <submittedName>
        <fullName evidence="1">Uncharacterized protein</fullName>
    </submittedName>
</protein>
<accession>A0A8T1K1I1</accession>